<dbReference type="GO" id="GO:0046872">
    <property type="term" value="F:metal ion binding"/>
    <property type="evidence" value="ECO:0007669"/>
    <property type="project" value="UniProtKB-KW"/>
</dbReference>
<evidence type="ECO:0000256" key="9">
    <source>
        <dbReference type="ARBA" id="ARBA00022827"/>
    </source>
</evidence>
<dbReference type="FunFam" id="2.160.20.60:FF:000001">
    <property type="entry name" value="Glutamate synthase, large subunit"/>
    <property type="match status" value="1"/>
</dbReference>
<evidence type="ECO:0000256" key="7">
    <source>
        <dbReference type="ARBA" id="ARBA00022643"/>
    </source>
</evidence>
<dbReference type="PANTHER" id="PTHR11938">
    <property type="entry name" value="FAD NADPH DEHYDROGENASE/OXIDOREDUCTASE"/>
    <property type="match status" value="1"/>
</dbReference>
<gene>
    <name evidence="19" type="ORF">METZ01_LOCUS35379</name>
</gene>
<dbReference type="PANTHER" id="PTHR11938:SF133">
    <property type="entry name" value="GLUTAMATE SYNTHASE (NADH)"/>
    <property type="match status" value="1"/>
</dbReference>
<keyword evidence="10" id="KW-0315">Glutamine amidotransferase</keyword>
<keyword evidence="6" id="KW-0285">Flavoprotein</keyword>
<dbReference type="PROSITE" id="PS51278">
    <property type="entry name" value="GATASE_TYPE_2"/>
    <property type="match status" value="1"/>
</dbReference>
<dbReference type="GO" id="GO:0019676">
    <property type="term" value="P:ammonia assimilation cycle"/>
    <property type="evidence" value="ECO:0007669"/>
    <property type="project" value="TreeGrafter"/>
</dbReference>
<evidence type="ECO:0000256" key="10">
    <source>
        <dbReference type="ARBA" id="ARBA00022962"/>
    </source>
</evidence>
<protein>
    <recommendedName>
        <fullName evidence="18">Glutamine amidotransferase type-2 domain-containing protein</fullName>
    </recommendedName>
</protein>
<evidence type="ECO:0000256" key="13">
    <source>
        <dbReference type="ARBA" id="ARBA00023014"/>
    </source>
</evidence>
<dbReference type="Gene3D" id="3.20.20.70">
    <property type="entry name" value="Aldolase class I"/>
    <property type="match status" value="2"/>
</dbReference>
<proteinExistence type="inferred from homology"/>
<comment type="pathway">
    <text evidence="16">Amino-acid biosynthesis.</text>
</comment>
<dbReference type="CDD" id="cd02808">
    <property type="entry name" value="GltS_FMN"/>
    <property type="match status" value="1"/>
</dbReference>
<evidence type="ECO:0000313" key="19">
    <source>
        <dbReference type="EMBL" id="SUZ82525.1"/>
    </source>
</evidence>
<dbReference type="SUPFAM" id="SSF69336">
    <property type="entry name" value="Alpha subunit of glutamate synthase, C-terminal domain"/>
    <property type="match status" value="1"/>
</dbReference>
<feature type="compositionally biased region" description="Basic and acidic residues" evidence="17">
    <location>
        <begin position="969"/>
        <end position="981"/>
    </location>
</feature>
<keyword evidence="13" id="KW-0411">Iron-sulfur</keyword>
<evidence type="ECO:0000256" key="11">
    <source>
        <dbReference type="ARBA" id="ARBA00023002"/>
    </source>
</evidence>
<keyword evidence="11" id="KW-0560">Oxidoreductase</keyword>
<dbReference type="FunFam" id="3.20.20.70:FF:000053">
    <property type="entry name" value="Glutamate synthase large subunit"/>
    <property type="match status" value="1"/>
</dbReference>
<keyword evidence="5" id="KW-0028">Amino-acid biosynthesis</keyword>
<dbReference type="GO" id="GO:0051538">
    <property type="term" value="F:3 iron, 4 sulfur cluster binding"/>
    <property type="evidence" value="ECO:0007669"/>
    <property type="project" value="UniProtKB-KW"/>
</dbReference>
<evidence type="ECO:0000256" key="4">
    <source>
        <dbReference type="ARBA" id="ARBA00009716"/>
    </source>
</evidence>
<comment type="cofactor">
    <cofactor evidence="3">
        <name>FAD</name>
        <dbReference type="ChEBI" id="CHEBI:57692"/>
    </cofactor>
</comment>
<dbReference type="FunFam" id="3.60.20.10:FF:000001">
    <property type="entry name" value="Glutamate synthase, large subunit"/>
    <property type="match status" value="1"/>
</dbReference>
<accession>A0A381QT27</accession>
<comment type="cofactor">
    <cofactor evidence="1">
        <name>FMN</name>
        <dbReference type="ChEBI" id="CHEBI:58210"/>
    </cofactor>
</comment>
<dbReference type="Pfam" id="PF00310">
    <property type="entry name" value="GATase_2"/>
    <property type="match status" value="1"/>
</dbReference>
<dbReference type="SUPFAM" id="SSF56235">
    <property type="entry name" value="N-terminal nucleophile aminohydrolases (Ntn hydrolases)"/>
    <property type="match status" value="1"/>
</dbReference>
<feature type="region of interest" description="Disordered" evidence="17">
    <location>
        <begin position="958"/>
        <end position="981"/>
    </location>
</feature>
<name>A0A381QT27_9ZZZZ</name>
<reference evidence="19" key="1">
    <citation type="submission" date="2018-05" db="EMBL/GenBank/DDBJ databases">
        <authorList>
            <person name="Lanie J.A."/>
            <person name="Ng W.-L."/>
            <person name="Kazmierczak K.M."/>
            <person name="Andrzejewski T.M."/>
            <person name="Davidsen T.M."/>
            <person name="Wayne K.J."/>
            <person name="Tettelin H."/>
            <person name="Glass J.I."/>
            <person name="Rusch D."/>
            <person name="Podicherti R."/>
            <person name="Tsui H.-C.T."/>
            <person name="Winkler M.E."/>
        </authorList>
    </citation>
    <scope>NUCLEOTIDE SEQUENCE</scope>
</reference>
<keyword evidence="7" id="KW-0288">FMN</keyword>
<dbReference type="InterPro" id="IPR017932">
    <property type="entry name" value="GATase_2_dom"/>
</dbReference>
<dbReference type="GO" id="GO:0006537">
    <property type="term" value="P:glutamate biosynthetic process"/>
    <property type="evidence" value="ECO:0007669"/>
    <property type="project" value="UniProtKB-KW"/>
</dbReference>
<dbReference type="Pfam" id="PF01645">
    <property type="entry name" value="Glu_synthase"/>
    <property type="match status" value="1"/>
</dbReference>
<evidence type="ECO:0000259" key="18">
    <source>
        <dbReference type="PROSITE" id="PS51278"/>
    </source>
</evidence>
<evidence type="ECO:0000256" key="8">
    <source>
        <dbReference type="ARBA" id="ARBA00022723"/>
    </source>
</evidence>
<dbReference type="InterPro" id="IPR002489">
    <property type="entry name" value="Glu_synth_asu_C"/>
</dbReference>
<dbReference type="InterPro" id="IPR036485">
    <property type="entry name" value="Glu_synth_asu_C_sf"/>
</dbReference>
<evidence type="ECO:0000256" key="14">
    <source>
        <dbReference type="ARBA" id="ARBA00023164"/>
    </source>
</evidence>
<feature type="domain" description="Glutamine amidotransferase type-2" evidence="18">
    <location>
        <begin position="62"/>
        <end position="462"/>
    </location>
</feature>
<dbReference type="EMBL" id="UINC01001511">
    <property type="protein sequence ID" value="SUZ82525.1"/>
    <property type="molecule type" value="Genomic_DNA"/>
</dbReference>
<evidence type="ECO:0000256" key="17">
    <source>
        <dbReference type="SAM" id="MobiDB-lite"/>
    </source>
</evidence>
<comment type="similarity">
    <text evidence="4">Belongs to the glutamate synthase family.</text>
</comment>
<organism evidence="19">
    <name type="scientific">marine metagenome</name>
    <dbReference type="NCBI Taxonomy" id="408172"/>
    <lineage>
        <taxon>unclassified sequences</taxon>
        <taxon>metagenomes</taxon>
        <taxon>ecological metagenomes</taxon>
    </lineage>
</organism>
<dbReference type="GO" id="GO:0015930">
    <property type="term" value="F:glutamate synthase activity"/>
    <property type="evidence" value="ECO:0007669"/>
    <property type="project" value="InterPro"/>
</dbReference>
<dbReference type="Gene3D" id="2.160.20.60">
    <property type="entry name" value="Glutamate synthase, alpha subunit, C-terminal domain"/>
    <property type="match status" value="1"/>
</dbReference>
<keyword evidence="15" id="KW-0003">3Fe-4S</keyword>
<dbReference type="Pfam" id="PF01493">
    <property type="entry name" value="GXGXG"/>
    <property type="match status" value="1"/>
</dbReference>
<dbReference type="CDD" id="cd00982">
    <property type="entry name" value="gltB_C"/>
    <property type="match status" value="1"/>
</dbReference>
<feature type="region of interest" description="Disordered" evidence="17">
    <location>
        <begin position="1"/>
        <end position="52"/>
    </location>
</feature>
<evidence type="ECO:0000256" key="15">
    <source>
        <dbReference type="ARBA" id="ARBA00023291"/>
    </source>
</evidence>
<evidence type="ECO:0000256" key="16">
    <source>
        <dbReference type="ARBA" id="ARBA00029440"/>
    </source>
</evidence>
<dbReference type="InterPro" id="IPR029055">
    <property type="entry name" value="Ntn_hydrolases_N"/>
</dbReference>
<evidence type="ECO:0000256" key="2">
    <source>
        <dbReference type="ARBA" id="ARBA00001927"/>
    </source>
</evidence>
<evidence type="ECO:0000256" key="1">
    <source>
        <dbReference type="ARBA" id="ARBA00001917"/>
    </source>
</evidence>
<sequence>MTVAPTDGVPGDLQIVDPDRSRTQETTIPKRSVYSEPDEPAVRRGLPPAQGLYDPRMEHDSCGVNFVCHLHGVATHRIVQLGIGALCKMQHRGALGAETNTGDGAGLLIQVPDDFYRQVVPFDLPEAGRYATGIAFLPQGDDPADQAATEINRIAVEEGLEVLGWRDLPIDDSMIGDAARSTKPTFRQVFLAGSEGPEGRPAGLALDRIAYVVRKRTEHEVAVTDENGQDHGVYFPSLSARTIVYKGMLTTLQLSEFFADLTDERVVSALALVHSRFSTNTFPSWPLAHPYRFIAHNGEINTVQGNRNWMRAREALMATQVLDGDLDRLFPICTPGASDSAGFDEALELLTMGGYSLPEAVLMMIPEPWENHAEMSDDRRAFYQYHASLMEPWDGPASIAFTDGTVIGAVLDRNGLRPSRYWVTSEDLVVMASEVGVVDVPTSEVVEKGRLQPGRMFLIDTKEGRIIRDDEIKAGLASARPYRQWLERNLVHLDDLPPRERTTLDEGTIIQRQQTFGYTHEALKLLVAPMARDAKGAIGSMGTDTPVAVLSDQPRPLYDYFQQLFAQVTNPPLDAIREELITAVCTTVGAEGNLLDPRPESCRQVHLPHPVLTEDQMAALIGIDGPGGPDGFTSRVLDGLYEVSRGGEGLADALDRLRAEASAAIRDGVTLIVISDRGTSPALAPVPSLLATGAVHHHLIREKTRTRVGLLVESGDVREVHHVALLLGYGASAVCPYLTFDSVDDMVRDGRHGLPTTMEPENARANLVRAFDQGLLKIMSKMGISTVASYTGAQIFEAIGLGTDVVDACFTGTVSRLGGVGLDVLAREVASRHALAFPANPEERAHRTLEAGGEYQWRREGEYHLFNPETVFRLQHATREGRYDVFKQYTDLINEQAKRLATLRGLFTFREGVRTPVPLDEVEPVSEIVKRFSTGAMSYGSISAEAHETLAIAMNRIGGKSNTGEGGEDPDRFTPEPNGDLRRSAVKQVASGRFGVTSEYLVNSDDLQIKMAQGAKPGEGGQLPGHKVYPWIAKTRHSTPGVGLISPPPHHDIYSIEDLAQLIYDLKNSNPVSRVHVKLVAEVGVGTVAAGVSKAHADVVLISGHDGGTGASPLSSIKHAGAPWELGLAETQQTLLLNGLRDRIVVQVDGQLKTGRDVMIAALLGGDEFGFATAPLVVSGCVMMRVCHLDTCPVGVATQNPELRKKFTGRPEFVVNFFEYIAEEVREILSQLGFRTVAEAIGRAEVLDVHHAIDHWKAAGLDLSPILHVPDVGDADRRNTCSQNHGLDHVLDRHLIDEAIGALEDGTPVRIATPVSNVDRSVGTMLGYELTRRHGGEGLPDDTIQVDLHGSAGNSFGTFVPRGITLRLTGDANDYVGKGLSGGRITIRPPADAPFLAEEQIIAGNVILYGATSGEAFIRGRVGERFCVRNSGAVAVVEGIGDHGCEYMTGGRAVILGPTGRNFAAGMSGGVAFAFDPEGSFSDRVNPEMVLVEEPDVEDCRWLQNLLVRHHVETGSTVAERLLASWDHQIDRFVKVMPTDYKRVLEAAAAARETGRDEVEAIMASTRG</sequence>
<dbReference type="InterPro" id="IPR050711">
    <property type="entry name" value="ET-N_metabolism_enzyme"/>
</dbReference>
<dbReference type="Pfam" id="PF04898">
    <property type="entry name" value="Glu_syn_central"/>
    <property type="match status" value="1"/>
</dbReference>
<dbReference type="CDD" id="cd00713">
    <property type="entry name" value="GltS"/>
    <property type="match status" value="1"/>
</dbReference>
<dbReference type="InterPro" id="IPR006982">
    <property type="entry name" value="Glu_synth_centr_N"/>
</dbReference>
<evidence type="ECO:0000256" key="12">
    <source>
        <dbReference type="ARBA" id="ARBA00023004"/>
    </source>
</evidence>
<evidence type="ECO:0000256" key="6">
    <source>
        <dbReference type="ARBA" id="ARBA00022630"/>
    </source>
</evidence>
<keyword evidence="14" id="KW-0314">Glutamate biosynthesis</keyword>
<evidence type="ECO:0000256" key="5">
    <source>
        <dbReference type="ARBA" id="ARBA00022605"/>
    </source>
</evidence>
<keyword evidence="8" id="KW-0479">Metal-binding</keyword>
<dbReference type="SUPFAM" id="SSF51395">
    <property type="entry name" value="FMN-linked oxidoreductases"/>
    <property type="match status" value="1"/>
</dbReference>
<dbReference type="InterPro" id="IPR002932">
    <property type="entry name" value="Glu_synthdom"/>
</dbReference>
<keyword evidence="12" id="KW-0408">Iron</keyword>
<comment type="cofactor">
    <cofactor evidence="2">
        <name>[3Fe-4S] cluster</name>
        <dbReference type="ChEBI" id="CHEBI:21137"/>
    </cofactor>
</comment>
<dbReference type="InterPro" id="IPR013785">
    <property type="entry name" value="Aldolase_TIM"/>
</dbReference>
<evidence type="ECO:0000256" key="3">
    <source>
        <dbReference type="ARBA" id="ARBA00001974"/>
    </source>
</evidence>
<dbReference type="Gene3D" id="3.60.20.10">
    <property type="entry name" value="Glutamine Phosphoribosylpyrophosphate, subunit 1, domain 1"/>
    <property type="match status" value="1"/>
</dbReference>
<dbReference type="FunFam" id="3.20.20.70:FF:000031">
    <property type="entry name" value="Glutamate synthase 1 [NADH]"/>
    <property type="match status" value="1"/>
</dbReference>
<keyword evidence="9" id="KW-0274">FAD</keyword>
<dbReference type="NCBIfam" id="NF008730">
    <property type="entry name" value="PRK11750.1"/>
    <property type="match status" value="1"/>
</dbReference>